<keyword evidence="3" id="KW-1185">Reference proteome</keyword>
<keyword evidence="1" id="KW-0812">Transmembrane</keyword>
<feature type="transmembrane region" description="Helical" evidence="1">
    <location>
        <begin position="93"/>
        <end position="118"/>
    </location>
</feature>
<accession>A0A449B0H7</accession>
<evidence type="ECO:0000256" key="1">
    <source>
        <dbReference type="SAM" id="Phobius"/>
    </source>
</evidence>
<dbReference type="EMBL" id="LR215032">
    <property type="protein sequence ID" value="VEU73270.1"/>
    <property type="molecule type" value="Genomic_DNA"/>
</dbReference>
<feature type="transmembrane region" description="Helical" evidence="1">
    <location>
        <begin position="36"/>
        <end position="60"/>
    </location>
</feature>
<dbReference type="KEGG" id="mgal:NCTC10186_00774"/>
<reference evidence="2 3" key="1">
    <citation type="submission" date="2019-01" db="EMBL/GenBank/DDBJ databases">
        <authorList>
            <consortium name="Pathogen Informatics"/>
        </authorList>
    </citation>
    <scope>NUCLEOTIDE SEQUENCE [LARGE SCALE GENOMIC DNA]</scope>
    <source>
        <strain evidence="2 3">NCTC10186</strain>
        <plasmid evidence="3">2</plasmid>
    </source>
</reference>
<keyword evidence="1" id="KW-1133">Transmembrane helix</keyword>
<sequence length="194" mass="23654">MKKNYLINIFFVIFFILIFALFPLLVFFIFKVENKWLNIATFSLFLISFLSFWYLFILKLSFFKDNKLRRNFENLLITPFYDRELIFLTKKRIIFWAILLFILFFIGSCLISLCYYVSSFTDFIFYRMVPASLKFTEKHPLPYIKDIDTFLYKITFVFGWSFFISSLVLTPFIIYFMNNPKLKKERNINYPFVS</sequence>
<proteinExistence type="predicted"/>
<feature type="transmembrane region" description="Helical" evidence="1">
    <location>
        <begin position="150"/>
        <end position="176"/>
    </location>
</feature>
<dbReference type="Proteomes" id="UP000289862">
    <property type="component" value="Plasmid 2"/>
</dbReference>
<gene>
    <name evidence="2" type="ORF">NCTC10186_00774</name>
</gene>
<feature type="transmembrane region" description="Helical" evidence="1">
    <location>
        <begin position="7"/>
        <end position="30"/>
    </location>
</feature>
<keyword evidence="2" id="KW-0614">Plasmid</keyword>
<organism evidence="2 3">
    <name type="scientific">Mycoplasmopsis gallopavonis</name>
    <dbReference type="NCBI Taxonomy" id="76629"/>
    <lineage>
        <taxon>Bacteria</taxon>
        <taxon>Bacillati</taxon>
        <taxon>Mycoplasmatota</taxon>
        <taxon>Mycoplasmoidales</taxon>
        <taxon>Metamycoplasmataceae</taxon>
        <taxon>Mycoplasmopsis</taxon>
    </lineage>
</organism>
<evidence type="ECO:0000313" key="3">
    <source>
        <dbReference type="Proteomes" id="UP000289862"/>
    </source>
</evidence>
<geneLocation type="plasmid" evidence="2 3">
    <name>2</name>
</geneLocation>
<evidence type="ECO:0000313" key="2">
    <source>
        <dbReference type="EMBL" id="VEU73270.1"/>
    </source>
</evidence>
<keyword evidence="1" id="KW-0472">Membrane</keyword>
<dbReference type="AlphaFoldDB" id="A0A449B0H7"/>
<protein>
    <submittedName>
        <fullName evidence="2">Uncharacterized protein</fullName>
    </submittedName>
</protein>
<name>A0A449B0H7_9BACT</name>